<evidence type="ECO:0000313" key="3">
    <source>
        <dbReference type="WBParaSite" id="jg16954"/>
    </source>
</evidence>
<evidence type="ECO:0000256" key="1">
    <source>
        <dbReference type="SAM" id="Phobius"/>
    </source>
</evidence>
<dbReference type="AlphaFoldDB" id="A0A915D9F1"/>
<evidence type="ECO:0000313" key="2">
    <source>
        <dbReference type="Proteomes" id="UP000887574"/>
    </source>
</evidence>
<feature type="transmembrane region" description="Helical" evidence="1">
    <location>
        <begin position="150"/>
        <end position="172"/>
    </location>
</feature>
<protein>
    <submittedName>
        <fullName evidence="3">Opsin</fullName>
    </submittedName>
</protein>
<dbReference type="Pfam" id="PF10321">
    <property type="entry name" value="7TM_GPCR_Srt"/>
    <property type="match status" value="2"/>
</dbReference>
<dbReference type="WBParaSite" id="jg16954">
    <property type="protein sequence ID" value="jg16954"/>
    <property type="gene ID" value="jg16954"/>
</dbReference>
<name>A0A915D9F1_9BILA</name>
<reference evidence="3" key="1">
    <citation type="submission" date="2022-11" db="UniProtKB">
        <authorList>
            <consortium name="WormBaseParasite"/>
        </authorList>
    </citation>
    <scope>IDENTIFICATION</scope>
</reference>
<sequence length="253" mass="28763">MNVLIFHPQEFEFHYNCSGYSVESIPLEIRRHKFDAICLILIFLNLEIIYILCLYAISRPQNIKASSYKLMFCLGVAEMAGISITGLVSGIFNFLGVTYCSNPTINYFFGSAATGIWYFEAQISVVLAFNRCLSMTSTYSSRALFHGKKFYLWILIPLTIAFLMLWFTPPVVYSSVGAVGYAYESYFEEIPILVKITAYAYVIYQGSPAMVYLLLNKTIQKEIKLLLCLDTRSQKNCSTTDINASKHSQNFVK</sequence>
<dbReference type="Proteomes" id="UP000887574">
    <property type="component" value="Unplaced"/>
</dbReference>
<keyword evidence="1" id="KW-0472">Membrane</keyword>
<feature type="transmembrane region" description="Helical" evidence="1">
    <location>
        <begin position="192"/>
        <end position="215"/>
    </location>
</feature>
<feature type="transmembrane region" description="Helical" evidence="1">
    <location>
        <begin position="107"/>
        <end position="129"/>
    </location>
</feature>
<dbReference type="InterPro" id="IPR019425">
    <property type="entry name" value="7TM_GPCR_serpentine_rcpt_Srt"/>
</dbReference>
<keyword evidence="2" id="KW-1185">Reference proteome</keyword>
<accession>A0A915D9F1</accession>
<proteinExistence type="predicted"/>
<feature type="transmembrane region" description="Helical" evidence="1">
    <location>
        <begin position="70"/>
        <end position="95"/>
    </location>
</feature>
<dbReference type="PANTHER" id="PTHR23021:SF11">
    <property type="entry name" value="SERPENTINE RECEPTOR, CLASS T"/>
    <property type="match status" value="1"/>
</dbReference>
<organism evidence="2 3">
    <name type="scientific">Ditylenchus dipsaci</name>
    <dbReference type="NCBI Taxonomy" id="166011"/>
    <lineage>
        <taxon>Eukaryota</taxon>
        <taxon>Metazoa</taxon>
        <taxon>Ecdysozoa</taxon>
        <taxon>Nematoda</taxon>
        <taxon>Chromadorea</taxon>
        <taxon>Rhabditida</taxon>
        <taxon>Tylenchina</taxon>
        <taxon>Tylenchomorpha</taxon>
        <taxon>Sphaerularioidea</taxon>
        <taxon>Anguinidae</taxon>
        <taxon>Anguininae</taxon>
        <taxon>Ditylenchus</taxon>
    </lineage>
</organism>
<dbReference type="PANTHER" id="PTHR23021">
    <property type="entry name" value="SERPENTINE RECEPTOR, CLASS T"/>
    <property type="match status" value="1"/>
</dbReference>
<dbReference type="SUPFAM" id="SSF81321">
    <property type="entry name" value="Family A G protein-coupled receptor-like"/>
    <property type="match status" value="1"/>
</dbReference>
<keyword evidence="1" id="KW-0812">Transmembrane</keyword>
<keyword evidence="1" id="KW-1133">Transmembrane helix</keyword>
<feature type="transmembrane region" description="Helical" evidence="1">
    <location>
        <begin position="34"/>
        <end position="58"/>
    </location>
</feature>